<accession>A0A1R2CIZ0</accession>
<organism evidence="2 3">
    <name type="scientific">Stentor coeruleus</name>
    <dbReference type="NCBI Taxonomy" id="5963"/>
    <lineage>
        <taxon>Eukaryota</taxon>
        <taxon>Sar</taxon>
        <taxon>Alveolata</taxon>
        <taxon>Ciliophora</taxon>
        <taxon>Postciliodesmatophora</taxon>
        <taxon>Heterotrichea</taxon>
        <taxon>Heterotrichida</taxon>
        <taxon>Stentoridae</taxon>
        <taxon>Stentor</taxon>
    </lineage>
</organism>
<keyword evidence="1" id="KW-0472">Membrane</keyword>
<evidence type="ECO:0000313" key="3">
    <source>
        <dbReference type="Proteomes" id="UP000187209"/>
    </source>
</evidence>
<name>A0A1R2CIZ0_9CILI</name>
<dbReference type="AlphaFoldDB" id="A0A1R2CIZ0"/>
<dbReference type="Proteomes" id="UP000187209">
    <property type="component" value="Unassembled WGS sequence"/>
</dbReference>
<keyword evidence="3" id="KW-1185">Reference proteome</keyword>
<protein>
    <submittedName>
        <fullName evidence="2">Uncharacterized protein</fullName>
    </submittedName>
</protein>
<proteinExistence type="predicted"/>
<keyword evidence="1" id="KW-1133">Transmembrane helix</keyword>
<evidence type="ECO:0000313" key="2">
    <source>
        <dbReference type="EMBL" id="OMJ88916.1"/>
    </source>
</evidence>
<gene>
    <name evidence="2" type="ORF">SteCoe_9021</name>
</gene>
<feature type="transmembrane region" description="Helical" evidence="1">
    <location>
        <begin position="104"/>
        <end position="122"/>
    </location>
</feature>
<evidence type="ECO:0000256" key="1">
    <source>
        <dbReference type="SAM" id="Phobius"/>
    </source>
</evidence>
<keyword evidence="1" id="KW-0812">Transmembrane</keyword>
<sequence>MVWLLLALKVSAFICHKGCLNSCESSPTTECIMECCPNLDMKIAYSCALTCDEIDSVYQCNDTCIEVESSCDTNCEAFCDARASGCKESCLEEFCGRKPQVTNWIFVIGLIMLFCIFVIVLFKNIENINRKVAENDYRYI</sequence>
<reference evidence="2 3" key="1">
    <citation type="submission" date="2016-11" db="EMBL/GenBank/DDBJ databases">
        <title>The macronuclear genome of Stentor coeruleus: a giant cell with tiny introns.</title>
        <authorList>
            <person name="Slabodnick M."/>
            <person name="Ruby J.G."/>
            <person name="Reiff S.B."/>
            <person name="Swart E.C."/>
            <person name="Gosai S."/>
            <person name="Prabakaran S."/>
            <person name="Witkowska E."/>
            <person name="Larue G.E."/>
            <person name="Fisher S."/>
            <person name="Freeman R.M."/>
            <person name="Gunawardena J."/>
            <person name="Chu W."/>
            <person name="Stover N.A."/>
            <person name="Gregory B.D."/>
            <person name="Nowacki M."/>
            <person name="Derisi J."/>
            <person name="Roy S.W."/>
            <person name="Marshall W.F."/>
            <person name="Sood P."/>
        </authorList>
    </citation>
    <scope>NUCLEOTIDE SEQUENCE [LARGE SCALE GENOMIC DNA]</scope>
    <source>
        <strain evidence="2">WM001</strain>
    </source>
</reference>
<comment type="caution">
    <text evidence="2">The sequence shown here is derived from an EMBL/GenBank/DDBJ whole genome shotgun (WGS) entry which is preliminary data.</text>
</comment>
<dbReference type="EMBL" id="MPUH01000138">
    <property type="protein sequence ID" value="OMJ88916.1"/>
    <property type="molecule type" value="Genomic_DNA"/>
</dbReference>